<name>A0A7Y0AXJ8_9HYPH</name>
<keyword evidence="5" id="KW-1185">Reference proteome</keyword>
<evidence type="ECO:0000259" key="3">
    <source>
        <dbReference type="Pfam" id="PF04773"/>
    </source>
</evidence>
<dbReference type="Pfam" id="PF04773">
    <property type="entry name" value="FecR"/>
    <property type="match status" value="1"/>
</dbReference>
<evidence type="ECO:0000313" key="4">
    <source>
        <dbReference type="EMBL" id="NML75215.1"/>
    </source>
</evidence>
<reference evidence="4 5" key="1">
    <citation type="submission" date="2020-04" db="EMBL/GenBank/DDBJ databases">
        <title>Rhizobium sp. S-51 isolated from soil.</title>
        <authorList>
            <person name="Dahal R.H."/>
        </authorList>
    </citation>
    <scope>NUCLEOTIDE SEQUENCE [LARGE SCALE GENOMIC DNA]</scope>
    <source>
        <strain evidence="4 5">S-51</strain>
    </source>
</reference>
<accession>A0A7Y0AXJ8</accession>
<evidence type="ECO:0000313" key="5">
    <source>
        <dbReference type="Proteomes" id="UP000541470"/>
    </source>
</evidence>
<dbReference type="InterPro" id="IPR006860">
    <property type="entry name" value="FecR"/>
</dbReference>
<feature type="signal peptide" evidence="2">
    <location>
        <begin position="1"/>
        <end position="22"/>
    </location>
</feature>
<dbReference type="Proteomes" id="UP000541470">
    <property type="component" value="Unassembled WGS sequence"/>
</dbReference>
<dbReference type="AlphaFoldDB" id="A0A7Y0AXJ8"/>
<dbReference type="Gene3D" id="2.60.120.1440">
    <property type="match status" value="1"/>
</dbReference>
<evidence type="ECO:0000256" key="1">
    <source>
        <dbReference type="SAM" id="MobiDB-lite"/>
    </source>
</evidence>
<feature type="chain" id="PRO_5030786779" evidence="2">
    <location>
        <begin position="23"/>
        <end position="294"/>
    </location>
</feature>
<proteinExistence type="predicted"/>
<comment type="caution">
    <text evidence="4">The sequence shown here is derived from an EMBL/GenBank/DDBJ whole genome shotgun (WGS) entry which is preliminary data.</text>
</comment>
<feature type="compositionally biased region" description="Basic and acidic residues" evidence="1">
    <location>
        <begin position="272"/>
        <end position="288"/>
    </location>
</feature>
<organism evidence="4 5">
    <name type="scientific">Rhizobium terricola</name>
    <dbReference type="NCBI Taxonomy" id="2728849"/>
    <lineage>
        <taxon>Bacteria</taxon>
        <taxon>Pseudomonadati</taxon>
        <taxon>Pseudomonadota</taxon>
        <taxon>Alphaproteobacteria</taxon>
        <taxon>Hyphomicrobiales</taxon>
        <taxon>Rhizobiaceae</taxon>
        <taxon>Rhizobium/Agrobacterium group</taxon>
        <taxon>Rhizobium</taxon>
    </lineage>
</organism>
<gene>
    <name evidence="4" type="ORF">HHL25_13865</name>
</gene>
<feature type="compositionally biased region" description="Low complexity" evidence="1">
    <location>
        <begin position="230"/>
        <end position="269"/>
    </location>
</feature>
<dbReference type="EMBL" id="JABBGK010000002">
    <property type="protein sequence ID" value="NML75215.1"/>
    <property type="molecule type" value="Genomic_DNA"/>
</dbReference>
<keyword evidence="2" id="KW-0732">Signal</keyword>
<feature type="region of interest" description="Disordered" evidence="1">
    <location>
        <begin position="156"/>
        <end position="294"/>
    </location>
</feature>
<evidence type="ECO:0000256" key="2">
    <source>
        <dbReference type="SAM" id="SignalP"/>
    </source>
</evidence>
<dbReference type="RefSeq" id="WP_169591918.1">
    <property type="nucleotide sequence ID" value="NZ_JABBGK010000002.1"/>
</dbReference>
<dbReference type="PANTHER" id="PTHR38731:SF3">
    <property type="entry name" value="BLL6125 PROTEIN"/>
    <property type="match status" value="1"/>
</dbReference>
<sequence length="294" mass="29913">MRPCVFLVSIVLFILNPGLASAADWIASKVKQPVNFTVDKVNWTRLEAGMPVPGGAWISSGPRGRAVLTHEEDMVAIQPGSMVSVVAKDHAGDKFEIVQQIGEIVVDFEKRPGRNLSVQTPFLAAVVKGTRFTVSVDGKAAQLGVQRGLVGVTDPRRGERVDVRPGQSVAVSPASAGSLKVVGPGPKSPVVSVSASAPTVPGIGATANTADDDTSATRDGTTGNDKSDTAGSNGNSANDNSNAKGNGNANGNSSSATDGNGSANANSNAGGHGKDKDKDKGKGKSKDDGGDDDD</sequence>
<dbReference type="PANTHER" id="PTHR38731">
    <property type="entry name" value="LIPL45-RELATED LIPOPROTEIN-RELATED"/>
    <property type="match status" value="1"/>
</dbReference>
<protein>
    <submittedName>
        <fullName evidence="4">FecR domain-containing protein</fullName>
    </submittedName>
</protein>
<feature type="domain" description="FecR protein" evidence="3">
    <location>
        <begin position="72"/>
        <end position="150"/>
    </location>
</feature>
<feature type="compositionally biased region" description="Low complexity" evidence="1">
    <location>
        <begin position="180"/>
        <end position="209"/>
    </location>
</feature>